<sequence length="224" mass="26268">MLACDQTVIGRLMNPDRHQQFLIRKERILSVAERLLLENNQEITLDELVAELDIAKGTLYKHFKSKNELLLELVIQNERRLLEISQKHHHDFKEYAPIYMLHHLLAPARTILLHQLEENLTMTESKLNHLFEALYEIRQERILAIKDITEAYLKSVNYDMSIRDYLSYIWSLTYGAALLLNSSYYQRSIGSRQKLINLYVNQALSLPAQSINLDAFEIDLKDLS</sequence>
<reference evidence="4 5" key="1">
    <citation type="journal article" date="2004" name="Nucleic Acids Res.">
        <title>Unique features revealed by the genome sequence of Acinetobacter sp. ADP1, a versatile and naturally transformation competent bacterium.</title>
        <authorList>
            <person name="Barbe V."/>
            <person name="Vallenet D."/>
            <person name="Fonknechten N."/>
            <person name="Kreimeyer A."/>
            <person name="Oztas S."/>
            <person name="Labarre L."/>
            <person name="Cruveiller S."/>
            <person name="Robert C."/>
            <person name="Duprat S."/>
            <person name="Wincker P."/>
            <person name="Ornston L.N."/>
            <person name="Weissenbach J."/>
            <person name="Marliere P."/>
            <person name="Cohen G.N."/>
            <person name="Medigue C."/>
        </authorList>
    </citation>
    <scope>NUCLEOTIDE SEQUENCE [LARGE SCALE GENOMIC DNA]</scope>
    <source>
        <strain evidence="5">ATCC 33305 / BD413 / ADP1</strain>
    </source>
</reference>
<evidence type="ECO:0000256" key="2">
    <source>
        <dbReference type="PROSITE-ProRule" id="PRU00335"/>
    </source>
</evidence>
<dbReference type="SUPFAM" id="SSF46689">
    <property type="entry name" value="Homeodomain-like"/>
    <property type="match status" value="1"/>
</dbReference>
<accession>Q6FFX9</accession>
<dbReference type="InterPro" id="IPR001647">
    <property type="entry name" value="HTH_TetR"/>
</dbReference>
<dbReference type="Gene3D" id="1.10.357.10">
    <property type="entry name" value="Tetracycline Repressor, domain 2"/>
    <property type="match status" value="1"/>
</dbReference>
<gene>
    <name evidence="4" type="ordered locus">ACIAD0046</name>
</gene>
<dbReference type="Pfam" id="PF00440">
    <property type="entry name" value="TetR_N"/>
    <property type="match status" value="1"/>
</dbReference>
<keyword evidence="1 2" id="KW-0238">DNA-binding</keyword>
<protein>
    <submittedName>
        <fullName evidence="4">Putative transcriptional regulator</fullName>
    </submittedName>
</protein>
<dbReference type="Proteomes" id="UP000000430">
    <property type="component" value="Chromosome"/>
</dbReference>
<proteinExistence type="predicted"/>
<evidence type="ECO:0000313" key="5">
    <source>
        <dbReference type="Proteomes" id="UP000000430"/>
    </source>
</evidence>
<dbReference type="EMBL" id="CR543861">
    <property type="protein sequence ID" value="CAG67028.1"/>
    <property type="molecule type" value="Genomic_DNA"/>
</dbReference>
<dbReference type="PRINTS" id="PR00455">
    <property type="entry name" value="HTHTETR"/>
</dbReference>
<dbReference type="STRING" id="202950.GCA_001485005_01793"/>
<dbReference type="KEGG" id="aci:ACIAD0046"/>
<dbReference type="eggNOG" id="COG1309">
    <property type="taxonomic scope" value="Bacteria"/>
</dbReference>
<evidence type="ECO:0000313" key="4">
    <source>
        <dbReference type="EMBL" id="CAG67028.1"/>
    </source>
</evidence>
<name>Q6FFX9_ACIAD</name>
<dbReference type="PROSITE" id="PS50977">
    <property type="entry name" value="HTH_TETR_2"/>
    <property type="match status" value="1"/>
</dbReference>
<dbReference type="GO" id="GO:0003677">
    <property type="term" value="F:DNA binding"/>
    <property type="evidence" value="ECO:0007669"/>
    <property type="project" value="UniProtKB-UniRule"/>
</dbReference>
<evidence type="ECO:0000259" key="3">
    <source>
        <dbReference type="PROSITE" id="PS50977"/>
    </source>
</evidence>
<dbReference type="InterPro" id="IPR009057">
    <property type="entry name" value="Homeodomain-like_sf"/>
</dbReference>
<feature type="domain" description="HTH tetR-type" evidence="3">
    <location>
        <begin position="22"/>
        <end position="81"/>
    </location>
</feature>
<dbReference type="HOGENOM" id="CLU_106296_0_0_6"/>
<evidence type="ECO:0000256" key="1">
    <source>
        <dbReference type="ARBA" id="ARBA00023125"/>
    </source>
</evidence>
<organism evidence="4 5">
    <name type="scientific">Acinetobacter baylyi (strain ATCC 33305 / BD413 / ADP1)</name>
    <dbReference type="NCBI Taxonomy" id="62977"/>
    <lineage>
        <taxon>Bacteria</taxon>
        <taxon>Pseudomonadati</taxon>
        <taxon>Pseudomonadota</taxon>
        <taxon>Gammaproteobacteria</taxon>
        <taxon>Moraxellales</taxon>
        <taxon>Moraxellaceae</taxon>
        <taxon>Acinetobacter</taxon>
    </lineage>
</organism>
<dbReference type="AlphaFoldDB" id="Q6FFX9"/>
<feature type="DNA-binding region" description="H-T-H motif" evidence="2">
    <location>
        <begin position="44"/>
        <end position="63"/>
    </location>
</feature>